<dbReference type="AlphaFoldDB" id="A0A0E9XUE0"/>
<organism evidence="1">
    <name type="scientific">Anguilla anguilla</name>
    <name type="common">European freshwater eel</name>
    <name type="synonym">Muraena anguilla</name>
    <dbReference type="NCBI Taxonomy" id="7936"/>
    <lineage>
        <taxon>Eukaryota</taxon>
        <taxon>Metazoa</taxon>
        <taxon>Chordata</taxon>
        <taxon>Craniata</taxon>
        <taxon>Vertebrata</taxon>
        <taxon>Euteleostomi</taxon>
        <taxon>Actinopterygii</taxon>
        <taxon>Neopterygii</taxon>
        <taxon>Teleostei</taxon>
        <taxon>Anguilliformes</taxon>
        <taxon>Anguillidae</taxon>
        <taxon>Anguilla</taxon>
    </lineage>
</organism>
<sequence>MEGKKHFKIMAVTDSVPRINSLTTSMQFETNSGRNPFQYIHFRTQLAVSYCRPSRTTG</sequence>
<accession>A0A0E9XUE0</accession>
<reference evidence="1" key="2">
    <citation type="journal article" date="2015" name="Fish Shellfish Immunol.">
        <title>Early steps in the European eel (Anguilla anguilla)-Vibrio vulnificus interaction in the gills: Role of the RtxA13 toxin.</title>
        <authorList>
            <person name="Callol A."/>
            <person name="Pajuelo D."/>
            <person name="Ebbesson L."/>
            <person name="Teles M."/>
            <person name="MacKenzie S."/>
            <person name="Amaro C."/>
        </authorList>
    </citation>
    <scope>NUCLEOTIDE SEQUENCE</scope>
</reference>
<evidence type="ECO:0000313" key="1">
    <source>
        <dbReference type="EMBL" id="JAI05486.1"/>
    </source>
</evidence>
<proteinExistence type="predicted"/>
<dbReference type="EMBL" id="GBXM01003092">
    <property type="protein sequence ID" value="JAI05486.1"/>
    <property type="molecule type" value="Transcribed_RNA"/>
</dbReference>
<reference evidence="1" key="1">
    <citation type="submission" date="2014-11" db="EMBL/GenBank/DDBJ databases">
        <authorList>
            <person name="Amaro Gonzalez C."/>
        </authorList>
    </citation>
    <scope>NUCLEOTIDE SEQUENCE</scope>
</reference>
<protein>
    <submittedName>
        <fullName evidence="1">Uncharacterized protein</fullName>
    </submittedName>
</protein>
<name>A0A0E9XUE0_ANGAN</name>